<feature type="transmembrane region" description="Helical" evidence="1">
    <location>
        <begin position="318"/>
        <end position="342"/>
    </location>
</feature>
<accession>A0A2M7X5L7</accession>
<evidence type="ECO:0000313" key="2">
    <source>
        <dbReference type="EMBL" id="PJA41427.1"/>
    </source>
</evidence>
<dbReference type="NCBIfam" id="NF037982">
    <property type="entry name" value="Nramp_1"/>
    <property type="match status" value="1"/>
</dbReference>
<dbReference type="EMBL" id="PFWY01000012">
    <property type="protein sequence ID" value="PJA41427.1"/>
    <property type="molecule type" value="Genomic_DNA"/>
</dbReference>
<evidence type="ECO:0000313" key="3">
    <source>
        <dbReference type="Proteomes" id="UP000230683"/>
    </source>
</evidence>
<protein>
    <recommendedName>
        <fullName evidence="4">Amino acid permease</fullName>
    </recommendedName>
</protein>
<proteinExistence type="predicted"/>
<feature type="transmembrane region" description="Helical" evidence="1">
    <location>
        <begin position="279"/>
        <end position="298"/>
    </location>
</feature>
<dbReference type="AlphaFoldDB" id="A0A2M7X5L7"/>
<feature type="transmembrane region" description="Helical" evidence="1">
    <location>
        <begin position="442"/>
        <end position="463"/>
    </location>
</feature>
<feature type="transmembrane region" description="Helical" evidence="1">
    <location>
        <begin position="194"/>
        <end position="213"/>
    </location>
</feature>
<evidence type="ECO:0008006" key="4">
    <source>
        <dbReference type="Google" id="ProtNLM"/>
    </source>
</evidence>
<evidence type="ECO:0000256" key="1">
    <source>
        <dbReference type="SAM" id="Phobius"/>
    </source>
</evidence>
<feature type="transmembrane region" description="Helical" evidence="1">
    <location>
        <begin position="94"/>
        <end position="114"/>
    </location>
</feature>
<feature type="transmembrane region" description="Helical" evidence="1">
    <location>
        <begin position="156"/>
        <end position="174"/>
    </location>
</feature>
<reference evidence="3" key="1">
    <citation type="submission" date="2017-09" db="EMBL/GenBank/DDBJ databases">
        <title>Depth-based differentiation of microbial function through sediment-hosted aquifers and enrichment of novel symbionts in the deep terrestrial subsurface.</title>
        <authorList>
            <person name="Probst A.J."/>
            <person name="Ladd B."/>
            <person name="Jarett J.K."/>
            <person name="Geller-Mcgrath D.E."/>
            <person name="Sieber C.M.K."/>
            <person name="Emerson J.B."/>
            <person name="Anantharaman K."/>
            <person name="Thomas B.C."/>
            <person name="Malmstrom R."/>
            <person name="Stieglmeier M."/>
            <person name="Klingl A."/>
            <person name="Woyke T."/>
            <person name="Ryan C.M."/>
            <person name="Banfield J.F."/>
        </authorList>
    </citation>
    <scope>NUCLEOTIDE SEQUENCE [LARGE SCALE GENOMIC DNA]</scope>
</reference>
<feature type="transmembrane region" description="Helical" evidence="1">
    <location>
        <begin position="47"/>
        <end position="66"/>
    </location>
</feature>
<name>A0A2M7X5L7_UNCKA</name>
<gene>
    <name evidence="2" type="ORF">CO178_00205</name>
</gene>
<feature type="transmembrane region" description="Helical" evidence="1">
    <location>
        <begin position="402"/>
        <end position="422"/>
    </location>
</feature>
<feature type="transmembrane region" description="Helical" evidence="1">
    <location>
        <begin position="126"/>
        <end position="147"/>
    </location>
</feature>
<keyword evidence="1" id="KW-1133">Transmembrane helix</keyword>
<feature type="transmembrane region" description="Helical" evidence="1">
    <location>
        <begin position="21"/>
        <end position="41"/>
    </location>
</feature>
<sequence>MSISPLKENVLPLPPKSVFKLLGPSFILIGLGLGTGELILWPYLVANWGLGIIWGALLGITMQFFLNMEIERYALANGESVFVGFARLYKKIPYWFIFSTVFAWSWPGFSAVAAEVLKPFGLTNSTMVAVIMLVIVGLILTFGPVLYKTVESFQKILIFVGVPVILFIVVYVANLDDVIALFKGMVGVGEGYKFFPKGLPLMSFLAAFAYSGAGGNLNLAQSFYIKEKGYGMGKYAGRITSLITGKGENVEIEGSTFKPDSAQVKIFNKWWKMVNIEHALVFWGLGIVTIFLLALLSFSTVYDKSGNVEGINFIFNQAQVITTSIGPIFGALLLIITSLMLFSTQLAVIDAAGRIVSENIVLLVPSLKKSPKIMPKIYYASIWILLLFGIIVLLAGNSEPRFLIVLGAILNAFCMFVFSGILIKLNTKLLPKEIHPSLFRKIVVYVTFVFFGVFSFLVIYNALIKFLF</sequence>
<organism evidence="2 3">
    <name type="scientific">candidate division WWE3 bacterium CG_4_9_14_3_um_filter_34_6</name>
    <dbReference type="NCBI Taxonomy" id="1975079"/>
    <lineage>
        <taxon>Bacteria</taxon>
        <taxon>Katanobacteria</taxon>
    </lineage>
</organism>
<keyword evidence="1" id="KW-0812">Transmembrane</keyword>
<feature type="transmembrane region" description="Helical" evidence="1">
    <location>
        <begin position="377"/>
        <end position="396"/>
    </location>
</feature>
<dbReference type="Proteomes" id="UP000230683">
    <property type="component" value="Unassembled WGS sequence"/>
</dbReference>
<comment type="caution">
    <text evidence="2">The sequence shown here is derived from an EMBL/GenBank/DDBJ whole genome shotgun (WGS) entry which is preliminary data.</text>
</comment>
<keyword evidence="1" id="KW-0472">Membrane</keyword>